<evidence type="ECO:0000313" key="9">
    <source>
        <dbReference type="EMBL" id="SEE46733.1"/>
    </source>
</evidence>
<reference evidence="10" key="1">
    <citation type="submission" date="2016-10" db="EMBL/GenBank/DDBJ databases">
        <authorList>
            <person name="Varghese N."/>
            <person name="Submissions S."/>
        </authorList>
    </citation>
    <scope>NUCLEOTIDE SEQUENCE [LARGE SCALE GENOMIC DNA]</scope>
    <source>
        <strain evidence="10">DSM 45237</strain>
    </source>
</reference>
<dbReference type="PANTHER" id="PTHR43297">
    <property type="entry name" value="OLIGOPEPTIDE TRANSPORT ATP-BINDING PROTEIN APPD"/>
    <property type="match status" value="1"/>
</dbReference>
<comment type="subcellular location">
    <subcellularLocation>
        <location evidence="1">Cell membrane</location>
        <topology evidence="1">Peripheral membrane protein</topology>
    </subcellularLocation>
</comment>
<dbReference type="InterPro" id="IPR050388">
    <property type="entry name" value="ABC_Ni/Peptide_Import"/>
</dbReference>
<keyword evidence="3" id="KW-0813">Transport</keyword>
<dbReference type="EMBL" id="FNUC01000003">
    <property type="protein sequence ID" value="SEE46733.1"/>
    <property type="molecule type" value="Genomic_DNA"/>
</dbReference>
<dbReference type="Pfam" id="PF00005">
    <property type="entry name" value="ABC_tran"/>
    <property type="match status" value="1"/>
</dbReference>
<accession>A0A1H5J2F8</accession>
<dbReference type="InterPro" id="IPR003439">
    <property type="entry name" value="ABC_transporter-like_ATP-bd"/>
</dbReference>
<dbReference type="GO" id="GO:0005524">
    <property type="term" value="F:ATP binding"/>
    <property type="evidence" value="ECO:0007669"/>
    <property type="project" value="UniProtKB-KW"/>
</dbReference>
<dbReference type="SUPFAM" id="SSF52540">
    <property type="entry name" value="P-loop containing nucleoside triphosphate hydrolases"/>
    <property type="match status" value="1"/>
</dbReference>
<evidence type="ECO:0000256" key="5">
    <source>
        <dbReference type="ARBA" id="ARBA00022741"/>
    </source>
</evidence>
<dbReference type="PANTHER" id="PTHR43297:SF2">
    <property type="entry name" value="DIPEPTIDE TRANSPORT ATP-BINDING PROTEIN DPPD"/>
    <property type="match status" value="1"/>
</dbReference>
<keyword evidence="10" id="KW-1185">Reference proteome</keyword>
<dbReference type="InterPro" id="IPR003593">
    <property type="entry name" value="AAA+_ATPase"/>
</dbReference>
<dbReference type="OrthoDB" id="8481147at2"/>
<dbReference type="GO" id="GO:0016887">
    <property type="term" value="F:ATP hydrolysis activity"/>
    <property type="evidence" value="ECO:0007669"/>
    <property type="project" value="InterPro"/>
</dbReference>
<evidence type="ECO:0000256" key="7">
    <source>
        <dbReference type="ARBA" id="ARBA00023136"/>
    </source>
</evidence>
<dbReference type="CDD" id="cd03257">
    <property type="entry name" value="ABC_NikE_OppD_transporters"/>
    <property type="match status" value="1"/>
</dbReference>
<evidence type="ECO:0000256" key="3">
    <source>
        <dbReference type="ARBA" id="ARBA00022448"/>
    </source>
</evidence>
<evidence type="ECO:0000256" key="6">
    <source>
        <dbReference type="ARBA" id="ARBA00022840"/>
    </source>
</evidence>
<dbReference type="SMART" id="SM00382">
    <property type="entry name" value="AAA"/>
    <property type="match status" value="1"/>
</dbReference>
<evidence type="ECO:0000256" key="1">
    <source>
        <dbReference type="ARBA" id="ARBA00004202"/>
    </source>
</evidence>
<dbReference type="STRING" id="561176.SAMN04488561_1414"/>
<keyword evidence="6 9" id="KW-0067">ATP-binding</keyword>
<dbReference type="AlphaFoldDB" id="A0A1H5J2F8"/>
<dbReference type="PROSITE" id="PS50893">
    <property type="entry name" value="ABC_TRANSPORTER_2"/>
    <property type="match status" value="1"/>
</dbReference>
<keyword evidence="7" id="KW-0472">Membrane</keyword>
<dbReference type="RefSeq" id="WP_069114550.1">
    <property type="nucleotide sequence ID" value="NZ_FNUC01000003.1"/>
</dbReference>
<comment type="similarity">
    <text evidence="2">Belongs to the ABC transporter superfamily.</text>
</comment>
<dbReference type="FunFam" id="3.40.50.300:FF:000016">
    <property type="entry name" value="Oligopeptide ABC transporter ATP-binding component"/>
    <property type="match status" value="1"/>
</dbReference>
<evidence type="ECO:0000256" key="4">
    <source>
        <dbReference type="ARBA" id="ARBA00022475"/>
    </source>
</evidence>
<protein>
    <submittedName>
        <fullName evidence="9">Oligopeptide transport system ATP-binding protein</fullName>
    </submittedName>
</protein>
<dbReference type="InterPro" id="IPR027417">
    <property type="entry name" value="P-loop_NTPase"/>
</dbReference>
<dbReference type="Proteomes" id="UP000181980">
    <property type="component" value="Unassembled WGS sequence"/>
</dbReference>
<keyword evidence="4" id="KW-1003">Cell membrane</keyword>
<evidence type="ECO:0000313" key="10">
    <source>
        <dbReference type="Proteomes" id="UP000181980"/>
    </source>
</evidence>
<name>A0A1H5J2F8_9ACTN</name>
<gene>
    <name evidence="9" type="ORF">SAMN04488561_1414</name>
</gene>
<evidence type="ECO:0000259" key="8">
    <source>
        <dbReference type="PROSITE" id="PS50893"/>
    </source>
</evidence>
<proteinExistence type="inferred from homology"/>
<keyword evidence="5" id="KW-0547">Nucleotide-binding</keyword>
<dbReference type="GO" id="GO:0005886">
    <property type="term" value="C:plasma membrane"/>
    <property type="evidence" value="ECO:0007669"/>
    <property type="project" value="UniProtKB-SubCell"/>
</dbReference>
<sequence length="268" mass="28748">MTPLLRIRDLTVDFELDGETVHAVRGVSLEVAAGETLALVGESGSGKTATALSILRLNPQPPCVYPAGTIELDGADLLARPEPALRPVRGNDVAMIFQDPMTSLNPLKKVGRQIGEALRLHRGVGRRDVGPAVVEALAEAGVPRPDERAGQYPHELSGGLRQRAMIAMALVTRPRLLIADEPTTALDVTVQAQILELLARLQDRHGMAILLITHDLGVVADVADRVAVMRAGEIVETARCEELFAAPSHEYTRNLLAATPRLIEGASR</sequence>
<dbReference type="Gene3D" id="3.40.50.300">
    <property type="entry name" value="P-loop containing nucleotide triphosphate hydrolases"/>
    <property type="match status" value="1"/>
</dbReference>
<evidence type="ECO:0000256" key="2">
    <source>
        <dbReference type="ARBA" id="ARBA00005417"/>
    </source>
</evidence>
<organism evidence="9 10">
    <name type="scientific">Jiangella alba</name>
    <dbReference type="NCBI Taxonomy" id="561176"/>
    <lineage>
        <taxon>Bacteria</taxon>
        <taxon>Bacillati</taxon>
        <taxon>Actinomycetota</taxon>
        <taxon>Actinomycetes</taxon>
        <taxon>Jiangellales</taxon>
        <taxon>Jiangellaceae</taxon>
        <taxon>Jiangella</taxon>
    </lineage>
</organism>
<feature type="domain" description="ABC transporter" evidence="8">
    <location>
        <begin position="5"/>
        <end position="256"/>
    </location>
</feature>